<accession>A0A1L5P322</accession>
<organism evidence="3 4">
    <name type="scientific">Rhizobium etli 8C-3</name>
    <dbReference type="NCBI Taxonomy" id="538025"/>
    <lineage>
        <taxon>Bacteria</taxon>
        <taxon>Pseudomonadati</taxon>
        <taxon>Pseudomonadota</taxon>
        <taxon>Alphaproteobacteria</taxon>
        <taxon>Hyphomicrobiales</taxon>
        <taxon>Rhizobiaceae</taxon>
        <taxon>Rhizobium/Agrobacterium group</taxon>
        <taxon>Rhizobium</taxon>
    </lineage>
</organism>
<dbReference type="SUPFAM" id="SSF56436">
    <property type="entry name" value="C-type lectin-like"/>
    <property type="match status" value="1"/>
</dbReference>
<dbReference type="Pfam" id="PF03781">
    <property type="entry name" value="FGE-sulfatase"/>
    <property type="match status" value="1"/>
</dbReference>
<reference evidence="3 4" key="1">
    <citation type="submission" date="2016-09" db="EMBL/GenBank/DDBJ databases">
        <title>The complete genome sequences of Rhizobium gallicum, symbiovars gallicum and phaseoli, symbionts associated to common bean (Phaseolus vulgaris).</title>
        <authorList>
            <person name="Bustos P."/>
            <person name="Santamaria R.I."/>
            <person name="Perez-Carrascal O.M."/>
            <person name="Juarez S."/>
            <person name="Lozano L."/>
            <person name="Martinez-Flores I."/>
            <person name="Martinez-Romero E."/>
            <person name="Cevallos M."/>
            <person name="Romero D."/>
            <person name="Davila G."/>
            <person name="Gonzalez V."/>
        </authorList>
    </citation>
    <scope>NUCLEOTIDE SEQUENCE [LARGE SCALE GENOMIC DNA]</scope>
    <source>
        <strain evidence="3 4">8C-3</strain>
    </source>
</reference>
<feature type="domain" description="Sulfatase-modifying factor enzyme-like" evidence="2">
    <location>
        <begin position="24"/>
        <end position="232"/>
    </location>
</feature>
<evidence type="ECO:0000256" key="1">
    <source>
        <dbReference type="SAM" id="SignalP"/>
    </source>
</evidence>
<dbReference type="PANTHER" id="PTHR23150:SF19">
    <property type="entry name" value="FORMYLGLYCINE-GENERATING ENZYME"/>
    <property type="match status" value="1"/>
</dbReference>
<evidence type="ECO:0000259" key="2">
    <source>
        <dbReference type="Pfam" id="PF03781"/>
    </source>
</evidence>
<protein>
    <submittedName>
        <fullName evidence="3">Formylglycine-generating sulfatase domain-containing protein</fullName>
    </submittedName>
</protein>
<feature type="signal peptide" evidence="1">
    <location>
        <begin position="1"/>
        <end position="24"/>
    </location>
</feature>
<proteinExistence type="predicted"/>
<dbReference type="EMBL" id="CP017241">
    <property type="protein sequence ID" value="APO74525.1"/>
    <property type="molecule type" value="Genomic_DNA"/>
</dbReference>
<keyword evidence="1" id="KW-0732">Signal</keyword>
<dbReference type="RefSeq" id="WP_081377045.1">
    <property type="nucleotide sequence ID" value="NZ_CP017241.1"/>
</dbReference>
<evidence type="ECO:0000313" key="3">
    <source>
        <dbReference type="EMBL" id="APO74525.1"/>
    </source>
</evidence>
<dbReference type="Gene3D" id="3.90.1580.10">
    <property type="entry name" value="paralog of FGE (formylglycine-generating enzyme)"/>
    <property type="match status" value="1"/>
</dbReference>
<dbReference type="PANTHER" id="PTHR23150">
    <property type="entry name" value="SULFATASE MODIFYING FACTOR 1, 2"/>
    <property type="match status" value="1"/>
</dbReference>
<dbReference type="AlphaFoldDB" id="A0A1L5P322"/>
<dbReference type="InterPro" id="IPR005532">
    <property type="entry name" value="SUMF_dom"/>
</dbReference>
<dbReference type="InterPro" id="IPR042095">
    <property type="entry name" value="SUMF_sf"/>
</dbReference>
<evidence type="ECO:0000313" key="4">
    <source>
        <dbReference type="Proteomes" id="UP000185109"/>
    </source>
</evidence>
<dbReference type="GO" id="GO:0120147">
    <property type="term" value="F:formylglycine-generating oxidase activity"/>
    <property type="evidence" value="ECO:0007669"/>
    <property type="project" value="TreeGrafter"/>
</dbReference>
<sequence length="260" mass="28648">MAFPATTPTYLTLILIAFPAAATAGSDRVTIEGFAIDRSEVTIADFAAFADATKLRTAAERDGGGHEWGSGWERRPGWSYRSPFGEPPQDVAEPAVHVSWYEARDYCASVGGRLPTRAEWQRAAYREYGNGSRAGFVVGKTYSYPTGDTPEGANTNAGDPWPRHVSAATTRQGVNGLYDMGGNVWEWLADRDGDTALTAGGSWWYGPDKMRKDAMQWKPADFYVVYIGFRCAYDLNRSFTFCELETLQTLNPHVLLNGES</sequence>
<name>A0A1L5P322_RHIET</name>
<dbReference type="InterPro" id="IPR016187">
    <property type="entry name" value="CTDL_fold"/>
</dbReference>
<dbReference type="Proteomes" id="UP000185109">
    <property type="component" value="Chromosome"/>
</dbReference>
<gene>
    <name evidence="3" type="ORF">AM571_CH01701</name>
</gene>
<dbReference type="InterPro" id="IPR051043">
    <property type="entry name" value="Sulfatase_Mod_Factor_Kinase"/>
</dbReference>
<feature type="chain" id="PRO_5013018600" evidence="1">
    <location>
        <begin position="25"/>
        <end position="260"/>
    </location>
</feature>